<proteinExistence type="inferred from homology"/>
<dbReference type="InterPro" id="IPR038005">
    <property type="entry name" value="RX-like_CC"/>
</dbReference>
<evidence type="ECO:0000259" key="8">
    <source>
        <dbReference type="Pfam" id="PF18052"/>
    </source>
</evidence>
<dbReference type="Gramene" id="TraesJAG6B03G03411700.1">
    <property type="protein sequence ID" value="TraesJAG6B03G03411700.1"/>
    <property type="gene ID" value="TraesJAG6B03G03411700"/>
</dbReference>
<reference evidence="10" key="2">
    <citation type="submission" date="2018-10" db="UniProtKB">
        <authorList>
            <consortium name="EnsemblPlants"/>
        </authorList>
    </citation>
    <scope>IDENTIFICATION</scope>
</reference>
<dbReference type="PANTHER" id="PTHR19338">
    <property type="entry name" value="TRANSLOCASE OF INNER MITOCHONDRIAL MEMBRANE 13 HOMOLOG"/>
    <property type="match status" value="1"/>
</dbReference>
<dbReference type="Gramene" id="TraesCS6B02G004600.1">
    <property type="protein sequence ID" value="TraesCS6B02G004600.1"/>
    <property type="gene ID" value="TraesCS6B02G004600"/>
</dbReference>
<keyword evidence="6" id="KW-0175">Coiled coil</keyword>
<dbReference type="InterPro" id="IPR058922">
    <property type="entry name" value="WHD_DRP"/>
</dbReference>
<dbReference type="GO" id="GO:0006952">
    <property type="term" value="P:defense response"/>
    <property type="evidence" value="ECO:0007669"/>
    <property type="project" value="UniProtKB-KW"/>
</dbReference>
<dbReference type="Gramene" id="TraesCS6B03G0019200.2">
    <property type="protein sequence ID" value="TraesCS6B03G0019200.2.CDS"/>
    <property type="gene ID" value="TraesCS6B03G0019200"/>
</dbReference>
<name>A0A3B6PFU5_WHEAT</name>
<sequence>MDVVTGAMGSLLPKLGELLVGEYKLQKGVKKDVESLQREMKSMNAALVKVAEVPRDQLDNQVIIWADELRELSYDMEDVVDNFLVCVEGSESDAFTDSNKLKGLMAKMANLFTKGKTRHQIADAMKDINNRAQEVAERRNRYRVDDVVANAAGKHKVDPRLLALYKTQKELVGIEDARNELTKMLTDGVGDGDVPKQQHMMKMVSIVVGPGGLGKTTLAKAVYDRLQTQFECTAFVPVGRNPEVKKVLRDILLEVGKKQEHIGDVAILDERQLINILQRLLENARYFIVIDDIWDLEAWNIIKCAFIDNNHGSRVITTTRILDVATNTGDIYKLKPLSQHLSEELFYTRLFGGKDKCPFGQPAEVSDKILQKCGCVPLAIITVASLLSGKPMEDWSKVFDSIGFGSGDSNTDVENTRKILLFSYYDLPYYLRSCLLHLSVYPEDYLIMKHKLIWQWVAEGFVSEEPGGKDIECLALNFFMVGVWHFM</sequence>
<dbReference type="InterPro" id="IPR041118">
    <property type="entry name" value="Rx_N"/>
</dbReference>
<comment type="similarity">
    <text evidence="1">Belongs to the disease resistance NB-LRR family.</text>
</comment>
<dbReference type="PRINTS" id="PR00364">
    <property type="entry name" value="DISEASERSIST"/>
</dbReference>
<dbReference type="SMR" id="A0A3B6PFU5"/>
<dbReference type="InterPro" id="IPR002182">
    <property type="entry name" value="NB-ARC"/>
</dbReference>
<dbReference type="InterPro" id="IPR042197">
    <property type="entry name" value="Apaf_helical"/>
</dbReference>
<keyword evidence="2" id="KW-0433">Leucine-rich repeat</keyword>
<dbReference type="Proteomes" id="UP000019116">
    <property type="component" value="Chromosome 6B"/>
</dbReference>
<feature type="domain" description="Disease resistance protein winged helix" evidence="9">
    <location>
        <begin position="440"/>
        <end position="479"/>
    </location>
</feature>
<evidence type="ECO:0000256" key="1">
    <source>
        <dbReference type="ARBA" id="ARBA00008894"/>
    </source>
</evidence>
<protein>
    <recommendedName>
        <fullName evidence="12">AAA+ ATPase domain-containing protein</fullName>
    </recommendedName>
</protein>
<dbReference type="Pfam" id="PF18052">
    <property type="entry name" value="Rx_N"/>
    <property type="match status" value="1"/>
</dbReference>
<evidence type="ECO:0000256" key="3">
    <source>
        <dbReference type="ARBA" id="ARBA00022737"/>
    </source>
</evidence>
<dbReference type="GeneID" id="123135362"/>
<keyword evidence="3" id="KW-0677">Repeat</keyword>
<dbReference type="EnsemblPlants" id="TraesCS6B02G004600.1">
    <property type="protein sequence ID" value="TraesCS6B02G004600.1"/>
    <property type="gene ID" value="TraesCS6B02G004600"/>
</dbReference>
<evidence type="ECO:0008006" key="12">
    <source>
        <dbReference type="Google" id="ProtNLM"/>
    </source>
</evidence>
<organism evidence="10">
    <name type="scientific">Triticum aestivum</name>
    <name type="common">Wheat</name>
    <dbReference type="NCBI Taxonomy" id="4565"/>
    <lineage>
        <taxon>Eukaryota</taxon>
        <taxon>Viridiplantae</taxon>
        <taxon>Streptophyta</taxon>
        <taxon>Embryophyta</taxon>
        <taxon>Tracheophyta</taxon>
        <taxon>Spermatophyta</taxon>
        <taxon>Magnoliopsida</taxon>
        <taxon>Liliopsida</taxon>
        <taxon>Poales</taxon>
        <taxon>Poaceae</taxon>
        <taxon>BOP clade</taxon>
        <taxon>Pooideae</taxon>
        <taxon>Triticodae</taxon>
        <taxon>Triticeae</taxon>
        <taxon>Triticinae</taxon>
        <taxon>Triticum</taxon>
    </lineage>
</organism>
<keyword evidence="11" id="KW-1185">Reference proteome</keyword>
<dbReference type="Pfam" id="PF23559">
    <property type="entry name" value="WHD_DRP"/>
    <property type="match status" value="1"/>
</dbReference>
<keyword evidence="4" id="KW-0547">Nucleotide-binding</keyword>
<dbReference type="Gene3D" id="1.20.5.4130">
    <property type="match status" value="1"/>
</dbReference>
<dbReference type="CDD" id="cd14798">
    <property type="entry name" value="RX-CC_like"/>
    <property type="match status" value="1"/>
</dbReference>
<evidence type="ECO:0000256" key="5">
    <source>
        <dbReference type="ARBA" id="ARBA00022821"/>
    </source>
</evidence>
<dbReference type="Gene3D" id="1.10.8.430">
    <property type="entry name" value="Helical domain of apoptotic protease-activating factors"/>
    <property type="match status" value="1"/>
</dbReference>
<dbReference type="Pfam" id="PF00931">
    <property type="entry name" value="NB-ARC"/>
    <property type="match status" value="1"/>
</dbReference>
<evidence type="ECO:0000259" key="7">
    <source>
        <dbReference type="Pfam" id="PF00931"/>
    </source>
</evidence>
<keyword evidence="5" id="KW-0611">Plant defense</keyword>
<dbReference type="OrthoDB" id="1867717at2759"/>
<evidence type="ECO:0000256" key="6">
    <source>
        <dbReference type="SAM" id="Coils"/>
    </source>
</evidence>
<dbReference type="Gene3D" id="3.40.50.300">
    <property type="entry name" value="P-loop containing nucleotide triphosphate hydrolases"/>
    <property type="match status" value="1"/>
</dbReference>
<accession>A0A3B6PFU5</accession>
<dbReference type="RefSeq" id="XP_044410333.1">
    <property type="nucleotide sequence ID" value="XM_044554398.1"/>
</dbReference>
<evidence type="ECO:0000256" key="2">
    <source>
        <dbReference type="ARBA" id="ARBA00022614"/>
    </source>
</evidence>
<feature type="domain" description="Disease resistance N-terminal" evidence="8">
    <location>
        <begin position="7"/>
        <end position="92"/>
    </location>
</feature>
<dbReference type="InterPro" id="IPR027417">
    <property type="entry name" value="P-loop_NTPase"/>
</dbReference>
<gene>
    <name evidence="10" type="primary">LOC123135362</name>
</gene>
<reference evidence="10" key="1">
    <citation type="submission" date="2018-08" db="EMBL/GenBank/DDBJ databases">
        <authorList>
            <person name="Rossello M."/>
        </authorList>
    </citation>
    <scope>NUCLEOTIDE SEQUENCE [LARGE SCALE GENOMIC DNA]</scope>
    <source>
        <strain evidence="10">cv. Chinese Spring</strain>
    </source>
</reference>
<dbReference type="SUPFAM" id="SSF52540">
    <property type="entry name" value="P-loop containing nucleoside triphosphate hydrolases"/>
    <property type="match status" value="1"/>
</dbReference>
<evidence type="ECO:0000259" key="9">
    <source>
        <dbReference type="Pfam" id="PF23559"/>
    </source>
</evidence>
<dbReference type="GO" id="GO:0043531">
    <property type="term" value="F:ADP binding"/>
    <property type="evidence" value="ECO:0007669"/>
    <property type="project" value="InterPro"/>
</dbReference>
<feature type="coiled-coil region" evidence="6">
    <location>
        <begin position="26"/>
        <end position="53"/>
    </location>
</feature>
<evidence type="ECO:0000313" key="11">
    <source>
        <dbReference type="Proteomes" id="UP000019116"/>
    </source>
</evidence>
<evidence type="ECO:0000256" key="4">
    <source>
        <dbReference type="ARBA" id="ARBA00022741"/>
    </source>
</evidence>
<feature type="domain" description="NB-ARC" evidence="7">
    <location>
        <begin position="203"/>
        <end position="339"/>
    </location>
</feature>
<dbReference type="PANTHER" id="PTHR19338:SF71">
    <property type="entry name" value="AAA+ ATPASE DOMAIN-CONTAINING PROTEIN"/>
    <property type="match status" value="1"/>
</dbReference>
<dbReference type="AlphaFoldDB" id="A0A3B6PFU5"/>
<evidence type="ECO:0000313" key="10">
    <source>
        <dbReference type="EnsemblPlants" id="TraesCS6B02G004600.1"/>
    </source>
</evidence>